<dbReference type="EMBL" id="CAICTM010003267">
    <property type="protein sequence ID" value="CAB9531133.1"/>
    <property type="molecule type" value="Genomic_DNA"/>
</dbReference>
<accession>A0A9N8I193</accession>
<protein>
    <submittedName>
        <fullName evidence="1">Uncharacterized protein</fullName>
    </submittedName>
</protein>
<gene>
    <name evidence="1" type="ORF">SEMRO_3269_G346050.1</name>
</gene>
<comment type="caution">
    <text evidence="1">The sequence shown here is derived from an EMBL/GenBank/DDBJ whole genome shotgun (WGS) entry which is preliminary data.</text>
</comment>
<sequence>MILALRRGQTNKGLDKKAADTKRRISLKILPAVTVKNLAMMAVTLLLCLKHTDPNPFLDVNGIQPMPTTLLRARVLQNQHPGAYAVGGMGNHFSANNHSITHNAENVPFDITGRSTTENNGLPVANQVAEKSNLPVADLETEHSNLREKRDDSPLVVFGTIYTSFV</sequence>
<name>A0A9N8I193_9STRA</name>
<evidence type="ECO:0000313" key="2">
    <source>
        <dbReference type="Proteomes" id="UP001153069"/>
    </source>
</evidence>
<dbReference type="Proteomes" id="UP001153069">
    <property type="component" value="Unassembled WGS sequence"/>
</dbReference>
<proteinExistence type="predicted"/>
<dbReference type="AlphaFoldDB" id="A0A9N8I193"/>
<reference evidence="1" key="1">
    <citation type="submission" date="2020-06" db="EMBL/GenBank/DDBJ databases">
        <authorList>
            <consortium name="Plant Systems Biology data submission"/>
        </authorList>
    </citation>
    <scope>NUCLEOTIDE SEQUENCE</scope>
    <source>
        <strain evidence="1">D6</strain>
    </source>
</reference>
<organism evidence="1 2">
    <name type="scientific">Seminavis robusta</name>
    <dbReference type="NCBI Taxonomy" id="568900"/>
    <lineage>
        <taxon>Eukaryota</taxon>
        <taxon>Sar</taxon>
        <taxon>Stramenopiles</taxon>
        <taxon>Ochrophyta</taxon>
        <taxon>Bacillariophyta</taxon>
        <taxon>Bacillariophyceae</taxon>
        <taxon>Bacillariophycidae</taxon>
        <taxon>Naviculales</taxon>
        <taxon>Naviculaceae</taxon>
        <taxon>Seminavis</taxon>
    </lineage>
</organism>
<keyword evidence="2" id="KW-1185">Reference proteome</keyword>
<evidence type="ECO:0000313" key="1">
    <source>
        <dbReference type="EMBL" id="CAB9531133.1"/>
    </source>
</evidence>